<gene>
    <name evidence="5" type="ORF">GM920_15445</name>
</gene>
<evidence type="ECO:0000256" key="2">
    <source>
        <dbReference type="ARBA" id="ARBA00021572"/>
    </source>
</evidence>
<proteinExistence type="inferred from homology"/>
<evidence type="ECO:0000256" key="3">
    <source>
        <dbReference type="ARBA" id="ARBA00023251"/>
    </source>
</evidence>
<dbReference type="SUPFAM" id="SSF54593">
    <property type="entry name" value="Glyoxalase/Bleomycin resistance protein/Dihydroxybiphenyl dioxygenase"/>
    <property type="match status" value="1"/>
</dbReference>
<evidence type="ECO:0000256" key="1">
    <source>
        <dbReference type="ARBA" id="ARBA00011051"/>
    </source>
</evidence>
<comment type="similarity">
    <text evidence="1">Belongs to the bleomycin resistance protein family.</text>
</comment>
<evidence type="ECO:0000313" key="5">
    <source>
        <dbReference type="EMBL" id="MBB2150294.1"/>
    </source>
</evidence>
<name>A0ABR6EYH6_9SPHI</name>
<dbReference type="PROSITE" id="PS51819">
    <property type="entry name" value="VOC"/>
    <property type="match status" value="1"/>
</dbReference>
<dbReference type="Proteomes" id="UP000636110">
    <property type="component" value="Unassembled WGS sequence"/>
</dbReference>
<keyword evidence="6" id="KW-1185">Reference proteome</keyword>
<dbReference type="EMBL" id="WNXC01000005">
    <property type="protein sequence ID" value="MBB2150294.1"/>
    <property type="molecule type" value="Genomic_DNA"/>
</dbReference>
<dbReference type="CDD" id="cd08349">
    <property type="entry name" value="BLMA_like"/>
    <property type="match status" value="1"/>
</dbReference>
<evidence type="ECO:0000313" key="6">
    <source>
        <dbReference type="Proteomes" id="UP000636110"/>
    </source>
</evidence>
<keyword evidence="3" id="KW-0046">Antibiotic resistance</keyword>
<comment type="caution">
    <text evidence="5">The sequence shown here is derived from an EMBL/GenBank/DDBJ whole genome shotgun (WGS) entry which is preliminary data.</text>
</comment>
<dbReference type="InterPro" id="IPR004360">
    <property type="entry name" value="Glyas_Fos-R_dOase_dom"/>
</dbReference>
<dbReference type="InterPro" id="IPR029068">
    <property type="entry name" value="Glyas_Bleomycin-R_OHBP_Dase"/>
</dbReference>
<dbReference type="InterPro" id="IPR000335">
    <property type="entry name" value="Bleomycin-R"/>
</dbReference>
<evidence type="ECO:0000259" key="4">
    <source>
        <dbReference type="PROSITE" id="PS51819"/>
    </source>
</evidence>
<organism evidence="5 6">
    <name type="scientific">Pedobacter gandavensis</name>
    <dbReference type="NCBI Taxonomy" id="2679963"/>
    <lineage>
        <taxon>Bacteria</taxon>
        <taxon>Pseudomonadati</taxon>
        <taxon>Bacteroidota</taxon>
        <taxon>Sphingobacteriia</taxon>
        <taxon>Sphingobacteriales</taxon>
        <taxon>Sphingobacteriaceae</taxon>
        <taxon>Pedobacter</taxon>
    </lineage>
</organism>
<reference evidence="5 6" key="1">
    <citation type="submission" date="2019-11" db="EMBL/GenBank/DDBJ databases">
        <title>Description of Pedobacter sp. LMG 31462T.</title>
        <authorList>
            <person name="Carlier A."/>
            <person name="Qi S."/>
            <person name="Vandamme P."/>
        </authorList>
    </citation>
    <scope>NUCLEOTIDE SEQUENCE [LARGE SCALE GENOMIC DNA]</scope>
    <source>
        <strain evidence="5 6">LMG 31462</strain>
    </source>
</reference>
<dbReference type="Gene3D" id="3.10.180.10">
    <property type="entry name" value="2,3-Dihydroxybiphenyl 1,2-Dioxygenase, domain 1"/>
    <property type="match status" value="1"/>
</dbReference>
<sequence length="119" mass="13599">MLLSAVPILAYNNPAETIAFYTEKLGFTFHSEWDGYLIFSREQVSIHLWFTEDPAIPKHTGCYINVNNVAQLYQEYEAHGIVHPNGKLSEMPWGMHQFSILDNSGNIIHFGEPSENEDN</sequence>
<dbReference type="Pfam" id="PF00903">
    <property type="entry name" value="Glyoxalase"/>
    <property type="match status" value="1"/>
</dbReference>
<dbReference type="InterPro" id="IPR037523">
    <property type="entry name" value="VOC_core"/>
</dbReference>
<feature type="domain" description="VOC" evidence="4">
    <location>
        <begin position="1"/>
        <end position="113"/>
    </location>
</feature>
<dbReference type="RefSeq" id="WP_182959087.1">
    <property type="nucleotide sequence ID" value="NZ_WNXC01000005.1"/>
</dbReference>
<accession>A0ABR6EYH6</accession>
<protein>
    <recommendedName>
        <fullName evidence="2">Bleomycin resistance protein</fullName>
    </recommendedName>
</protein>